<organism evidence="5 6">
    <name type="scientific">Coptis chinensis</name>
    <dbReference type="NCBI Taxonomy" id="261450"/>
    <lineage>
        <taxon>Eukaryota</taxon>
        <taxon>Viridiplantae</taxon>
        <taxon>Streptophyta</taxon>
        <taxon>Embryophyta</taxon>
        <taxon>Tracheophyta</taxon>
        <taxon>Spermatophyta</taxon>
        <taxon>Magnoliopsida</taxon>
        <taxon>Ranunculales</taxon>
        <taxon>Ranunculaceae</taxon>
        <taxon>Coptidoideae</taxon>
        <taxon>Coptis</taxon>
    </lineage>
</organism>
<dbReference type="InterPro" id="IPR056813">
    <property type="entry name" value="GIL1_IRKI_C"/>
</dbReference>
<proteinExistence type="predicted"/>
<dbReference type="OrthoDB" id="1915848at2759"/>
<protein>
    <recommendedName>
        <fullName evidence="7">DUF641 domain-containing protein</fullName>
    </recommendedName>
</protein>
<dbReference type="InterPro" id="IPR040225">
    <property type="entry name" value="GIL1-like"/>
</dbReference>
<evidence type="ECO:0000313" key="6">
    <source>
        <dbReference type="Proteomes" id="UP000631114"/>
    </source>
</evidence>
<sequence length="451" mass="51518">MEKLGKNPSKASSNISDIVSRFAKVCKLRSLGVFSNENPNKFEEGSSGESTEETQWGDEEKIYPQPNEEKIVKSNDEVVAVLLLRLFDTISTLKLAYIQLQQAHFPYNPNNLQAANDLIVNELKTLCDFKKFYKNVTKPKPKPKSHSSLLDPLLVEVIQDHENHLENLQFQLEAKDAEILRLKKEIEEVDVKNAALGEKISEQNYLDGENVGFCKGLSVDMMVNTFKEASKAIHDFAKPLISLMKASKWDLDSAANTIEDSIIYSKRSHKKYAFEAYISRRMFHGFTFQYHSMEDIVTRFEDPLDALIQYPNSEFARFCILKYMLVVHSKMELSFFGNLDQRNLVIQGGHPRTLFYQIFVKMAKWVWLLGVIGASMDTNVEIFGVERGSAFSEDHMENVVEDESDITYHHRHNFEESDGGPGVGLMVMPGFKVGCSVIKSRVYLSRILRSR</sequence>
<name>A0A835ILP9_9MAGN</name>
<feature type="coiled-coil region" evidence="1">
    <location>
        <begin position="158"/>
        <end position="199"/>
    </location>
</feature>
<dbReference type="EMBL" id="JADFTS010000002">
    <property type="protein sequence ID" value="KAF9618873.1"/>
    <property type="molecule type" value="Genomic_DNA"/>
</dbReference>
<dbReference type="Pfam" id="PF04859">
    <property type="entry name" value="DUF641"/>
    <property type="match status" value="1"/>
</dbReference>
<comment type="caution">
    <text evidence="5">The sequence shown here is derived from an EMBL/GenBank/DDBJ whole genome shotgun (WGS) entry which is preliminary data.</text>
</comment>
<evidence type="ECO:0000259" key="3">
    <source>
        <dbReference type="Pfam" id="PF04859"/>
    </source>
</evidence>
<evidence type="ECO:0000256" key="1">
    <source>
        <dbReference type="SAM" id="Coils"/>
    </source>
</evidence>
<dbReference type="Pfam" id="PF24994">
    <property type="entry name" value="GIL1_IRKI_C"/>
    <property type="match status" value="1"/>
</dbReference>
<accession>A0A835ILP9</accession>
<dbReference type="AlphaFoldDB" id="A0A835ILP9"/>
<feature type="region of interest" description="Disordered" evidence="2">
    <location>
        <begin position="35"/>
        <end position="59"/>
    </location>
</feature>
<evidence type="ECO:0008006" key="7">
    <source>
        <dbReference type="Google" id="ProtNLM"/>
    </source>
</evidence>
<gene>
    <name evidence="5" type="ORF">IFM89_002741</name>
</gene>
<feature type="domain" description="GIL1/IRKI C-terminal" evidence="4">
    <location>
        <begin position="382"/>
        <end position="443"/>
    </location>
</feature>
<dbReference type="GO" id="GO:0009959">
    <property type="term" value="P:negative gravitropism"/>
    <property type="evidence" value="ECO:0007669"/>
    <property type="project" value="InterPro"/>
</dbReference>
<dbReference type="PANTHER" id="PTHR31161">
    <property type="entry name" value="PROTEIN GRAVITROPIC IN THE LIGHT 1"/>
    <property type="match status" value="1"/>
</dbReference>
<dbReference type="InterPro" id="IPR006943">
    <property type="entry name" value="DUF641_pln"/>
</dbReference>
<keyword evidence="6" id="KW-1185">Reference proteome</keyword>
<dbReference type="Proteomes" id="UP000631114">
    <property type="component" value="Unassembled WGS sequence"/>
</dbReference>
<evidence type="ECO:0000259" key="4">
    <source>
        <dbReference type="Pfam" id="PF24994"/>
    </source>
</evidence>
<feature type="domain" description="DUF641" evidence="3">
    <location>
        <begin position="79"/>
        <end position="199"/>
    </location>
</feature>
<reference evidence="5 6" key="1">
    <citation type="submission" date="2020-10" db="EMBL/GenBank/DDBJ databases">
        <title>The Coptis chinensis genome and diversification of protoberbering-type alkaloids.</title>
        <authorList>
            <person name="Wang B."/>
            <person name="Shu S."/>
            <person name="Song C."/>
            <person name="Liu Y."/>
        </authorList>
    </citation>
    <scope>NUCLEOTIDE SEQUENCE [LARGE SCALE GENOMIC DNA]</scope>
    <source>
        <strain evidence="5">HL-2020</strain>
        <tissue evidence="5">Leaf</tissue>
    </source>
</reference>
<evidence type="ECO:0000256" key="2">
    <source>
        <dbReference type="SAM" id="MobiDB-lite"/>
    </source>
</evidence>
<dbReference type="GO" id="GO:0009639">
    <property type="term" value="P:response to red or far red light"/>
    <property type="evidence" value="ECO:0007669"/>
    <property type="project" value="InterPro"/>
</dbReference>
<evidence type="ECO:0000313" key="5">
    <source>
        <dbReference type="EMBL" id="KAF9618873.1"/>
    </source>
</evidence>
<keyword evidence="1" id="KW-0175">Coiled coil</keyword>